<organism evidence="8 9">
    <name type="scientific">Galbibacter pacificus</name>
    <dbReference type="NCBI Taxonomy" id="2996052"/>
    <lineage>
        <taxon>Bacteria</taxon>
        <taxon>Pseudomonadati</taxon>
        <taxon>Bacteroidota</taxon>
        <taxon>Flavobacteriia</taxon>
        <taxon>Flavobacteriales</taxon>
        <taxon>Flavobacteriaceae</taxon>
        <taxon>Galbibacter</taxon>
    </lineage>
</organism>
<gene>
    <name evidence="8" type="ORF">OSR52_01960</name>
</gene>
<evidence type="ECO:0000313" key="8">
    <source>
        <dbReference type="EMBL" id="MDG3584616.1"/>
    </source>
</evidence>
<dbReference type="InterPro" id="IPR015882">
    <property type="entry name" value="HEX_bac_N"/>
</dbReference>
<comment type="catalytic activity">
    <reaction evidence="1">
        <text>Hydrolysis of terminal non-reducing N-acetyl-D-hexosamine residues in N-acetyl-beta-D-hexosaminides.</text>
        <dbReference type="EC" id="3.2.1.52"/>
    </reaction>
</comment>
<dbReference type="CDD" id="cd06568">
    <property type="entry name" value="GH20_SpHex_like"/>
    <property type="match status" value="1"/>
</dbReference>
<evidence type="ECO:0000256" key="4">
    <source>
        <dbReference type="ARBA" id="ARBA00022801"/>
    </source>
</evidence>
<keyword evidence="4" id="KW-0378">Hydrolase</keyword>
<dbReference type="Pfam" id="PF00728">
    <property type="entry name" value="Glyco_hydro_20"/>
    <property type="match status" value="2"/>
</dbReference>
<dbReference type="RefSeq" id="WP_277898374.1">
    <property type="nucleotide sequence ID" value="NZ_JAPMUA010000001.1"/>
</dbReference>
<dbReference type="Pfam" id="PF02838">
    <property type="entry name" value="Glyco_hydro_20b"/>
    <property type="match status" value="1"/>
</dbReference>
<evidence type="ECO:0000313" key="9">
    <source>
        <dbReference type="Proteomes" id="UP001153642"/>
    </source>
</evidence>
<keyword evidence="9" id="KW-1185">Reference proteome</keyword>
<dbReference type="InterPro" id="IPR015883">
    <property type="entry name" value="Glyco_hydro_20_cat"/>
</dbReference>
<dbReference type="InterPro" id="IPR025705">
    <property type="entry name" value="Beta_hexosaminidase_sua/sub"/>
</dbReference>
<protein>
    <recommendedName>
        <fullName evidence="3">beta-N-acetylhexosaminidase</fullName>
        <ecNumber evidence="3">3.2.1.52</ecNumber>
    </recommendedName>
</protein>
<proteinExistence type="inferred from homology"/>
<dbReference type="SUPFAM" id="SSF51445">
    <property type="entry name" value="(Trans)glycosidases"/>
    <property type="match status" value="1"/>
</dbReference>
<evidence type="ECO:0000256" key="1">
    <source>
        <dbReference type="ARBA" id="ARBA00001231"/>
    </source>
</evidence>
<feature type="domain" description="Glycoside hydrolase family 20 catalytic" evidence="6">
    <location>
        <begin position="336"/>
        <end position="480"/>
    </location>
</feature>
<dbReference type="PRINTS" id="PR00738">
    <property type="entry name" value="GLHYDRLASE20"/>
</dbReference>
<evidence type="ECO:0000256" key="2">
    <source>
        <dbReference type="ARBA" id="ARBA00006285"/>
    </source>
</evidence>
<dbReference type="SUPFAM" id="SSF55545">
    <property type="entry name" value="beta-N-acetylhexosaminidase-like domain"/>
    <property type="match status" value="1"/>
</dbReference>
<dbReference type="PROSITE" id="PS51257">
    <property type="entry name" value="PROKAR_LIPOPROTEIN"/>
    <property type="match status" value="1"/>
</dbReference>
<dbReference type="EMBL" id="JAPMUA010000001">
    <property type="protein sequence ID" value="MDG3584616.1"/>
    <property type="molecule type" value="Genomic_DNA"/>
</dbReference>
<evidence type="ECO:0000256" key="5">
    <source>
        <dbReference type="ARBA" id="ARBA00023295"/>
    </source>
</evidence>
<accession>A0ABT6FNE6</accession>
<dbReference type="InterPro" id="IPR017853">
    <property type="entry name" value="GH"/>
</dbReference>
<feature type="domain" description="Glycoside hydrolase family 20 catalytic" evidence="6">
    <location>
        <begin position="168"/>
        <end position="335"/>
    </location>
</feature>
<dbReference type="Gene3D" id="3.30.379.10">
    <property type="entry name" value="Chitobiase/beta-hexosaminidase domain 2-like"/>
    <property type="match status" value="1"/>
</dbReference>
<comment type="similarity">
    <text evidence="2">Belongs to the glycosyl hydrolase 20 family.</text>
</comment>
<dbReference type="PANTHER" id="PTHR22600">
    <property type="entry name" value="BETA-HEXOSAMINIDASE"/>
    <property type="match status" value="1"/>
</dbReference>
<reference evidence="8" key="1">
    <citation type="submission" date="2022-11" db="EMBL/GenBank/DDBJ databases">
        <title>High-quality draft genome sequence of Galbibacter sp. strain CMA-7.</title>
        <authorList>
            <person name="Wei L."/>
            <person name="Dong C."/>
            <person name="Shao Z."/>
        </authorList>
    </citation>
    <scope>NUCLEOTIDE SEQUENCE</scope>
    <source>
        <strain evidence="8">CMA-7</strain>
    </source>
</reference>
<sequence>MKPLKPFSTKPYFLLMFIAVVFLTSCEKKDKPHTHLSDRSLIPVPAQVHKMDGTFEISKNTILYTDGNKELDKVAQQFINDFKGLGNLELKTASLAEGIDNGIVFKLSQQIDTEEGYKLKVTNHQIQLEAKNPEGIFRGAQTILQLLPAKQTEGWLVPAVEIEDFPQYAYRGAMLDVARHFFSVNDVKRYIDLMAAYKFNVLHLHLTDDQGWRIEIKSWPKLTEIGGSTEVGGEKGGFYTQEEYQDIVKYAAEKYITIIPEIDMPGHTNAALASYPELNCNGKATELYTGTEVGFSSFCTDKEITYKFIDDVIKELVALTPGPYIHIGGDESHSTELEDYIPFVNRVQDIVYKYGKTPIGWDEIRHAKLKNTSVVQFWANKENALAAVQQGAKVLMSPASKAYVDMKYDSITPLGLSWAGIINVKTAYNWDPATLVDGIGKPEIVGIEAPLWTETLSKIEDVEYMAYPRLLGYAEIGWSQDSLRYWDSYKKRLSMQYQYLKQKNINFYESKLIPWYKATVDSTAHKH</sequence>
<dbReference type="PANTHER" id="PTHR22600:SF57">
    <property type="entry name" value="BETA-N-ACETYLHEXOSAMINIDASE"/>
    <property type="match status" value="1"/>
</dbReference>
<dbReference type="InterPro" id="IPR029018">
    <property type="entry name" value="Hex-like_dom2"/>
</dbReference>
<dbReference type="Gene3D" id="3.20.20.80">
    <property type="entry name" value="Glycosidases"/>
    <property type="match status" value="1"/>
</dbReference>
<dbReference type="Proteomes" id="UP001153642">
    <property type="component" value="Unassembled WGS sequence"/>
</dbReference>
<evidence type="ECO:0000259" key="7">
    <source>
        <dbReference type="Pfam" id="PF02838"/>
    </source>
</evidence>
<keyword evidence="5" id="KW-0326">Glycosidase</keyword>
<feature type="domain" description="Beta-hexosaminidase bacterial type N-terminal" evidence="7">
    <location>
        <begin position="40"/>
        <end position="164"/>
    </location>
</feature>
<evidence type="ECO:0000256" key="3">
    <source>
        <dbReference type="ARBA" id="ARBA00012663"/>
    </source>
</evidence>
<dbReference type="EC" id="3.2.1.52" evidence="3"/>
<evidence type="ECO:0000259" key="6">
    <source>
        <dbReference type="Pfam" id="PF00728"/>
    </source>
</evidence>
<comment type="caution">
    <text evidence="8">The sequence shown here is derived from an EMBL/GenBank/DDBJ whole genome shotgun (WGS) entry which is preliminary data.</text>
</comment>
<name>A0ABT6FNE6_9FLAO</name>